<proteinExistence type="predicted"/>
<evidence type="ECO:0000313" key="1">
    <source>
        <dbReference type="EMBL" id="KAI3374826.1"/>
    </source>
</evidence>
<accession>A0ACB8X4F1</accession>
<reference evidence="1" key="1">
    <citation type="submission" date="2022-04" db="EMBL/GenBank/DDBJ databases">
        <title>Jade perch genome.</title>
        <authorList>
            <person name="Chao B."/>
        </authorList>
    </citation>
    <scope>NUCLEOTIDE SEQUENCE</scope>
    <source>
        <strain evidence="1">CB-2022</strain>
    </source>
</reference>
<keyword evidence="2" id="KW-1185">Reference proteome</keyword>
<organism evidence="1 2">
    <name type="scientific">Scortum barcoo</name>
    <name type="common">barcoo grunter</name>
    <dbReference type="NCBI Taxonomy" id="214431"/>
    <lineage>
        <taxon>Eukaryota</taxon>
        <taxon>Metazoa</taxon>
        <taxon>Chordata</taxon>
        <taxon>Craniata</taxon>
        <taxon>Vertebrata</taxon>
        <taxon>Euteleostomi</taxon>
        <taxon>Actinopterygii</taxon>
        <taxon>Neopterygii</taxon>
        <taxon>Teleostei</taxon>
        <taxon>Neoteleostei</taxon>
        <taxon>Acanthomorphata</taxon>
        <taxon>Eupercaria</taxon>
        <taxon>Centrarchiformes</taxon>
        <taxon>Terapontoidei</taxon>
        <taxon>Terapontidae</taxon>
        <taxon>Scortum</taxon>
    </lineage>
</organism>
<sequence>CQMDARLGPLRSFALRSLSLEPETWSRFVSEEDNQVTFNSFFSTPEYRNLFLCRRPEAGLSVSIDFPKHGQSKVICVCRTGREGITKENVRQTLNIQEVQGEDVMDFIISVAQQVTSPVCRFSAQVTCPLLSNPETSSTWAVGVAEEALRFMERLKNETQVMKAQMEGRTFLPHPDAVHDGGLHDNAVHDGGLHDNAVNDGGLHDNAVHDGGVHDGGLHDNAVHDGGLHDNAVHDGGVHDDAEGRKLSDVKLLHACDSTIIEWAELVSDFLQQDSSQPVLDGQKPLPSEEFNFWKSRLKNLRSIQQQCLNLDSVFTGSATRAQQVASIVQLAESVYWSTLRNIYADVQKGLKEAEDVTLNLKHLQEKLEEVEQMEYQQLGDNMAAVMDEVRLVWIRSEFYCKPCRMVVLLQEICNLFIQKSRRFLRGEEVMRGLVSGPGPVLADVRLVIWTLQTLRDAYSRCRVQLEHQDQKQDRLTLSWDFPAHLIFFHLDNFLTRLQSIQAHTHTHTHTHTPALLHMIRLPEVDVLITSCRCHLHLPSPLQEVLCVSMQLYQLDQTVLSGVSGRMWTDVLQDVYQDFLSHVTVLSDCNCDPTDPDDQSFELHMDQFQVQVADLERRLVSVLSRAFEDCCVSSSAAKLVKMFGFVLDRPLIQDQLRPHLVRLVALVSVELDQTELLFHSQREKSETFSRFTPPAAAGLCWTQELRLRAEDALNNFKTVQHLCINSGESQLVMRKLEQIVDLLQDFRGRVKSEWSCQLDSDCDFILDQPLIQQRPQGLLGVNCSHKVEEVLRGLRYVSRETDVELRPHSAQLFTCRGNITQSYLRLSQMVSCYNQVVSDIMQVELPLIQDQLQDLNQTLSELQRNKWSCEGVLQLVEQQREKVLIFHSTVSEARANMDAMTHIIQGWAELHLLQRSGDSLLEGGAAEQSYRRIREEGQQLLRLTQVNRSLYGAEDSSESWIRYLDHIDDKVQDGLFQLLFRSLRLLSDNTNPQSCSAALFAVHLQLQETGSVFEPSVGGGLSDILTTIIVDIYTAASLPPRISASHHGNYQVTLSSLRHHYDVTHSALSRLLSEPVRTRLSTCPQVSLQQHPDLSALEQEVMRHLLQVREEAERLRAGLDRYSYLWQSDRTEVMQEFLTYSRQLKPEELEAEETPPTLKDFQREIESLHRIRTEVTHLDDVIILHGWLQVDLRPFRDTLLSLIHDWTHMYTEYLLDLASDSLQQATQRGDGDEDSSSSSSFPLTETIILLETAGVQLPEHLSAQLQVVTSDHYPPDRPESKGGTMMRNLQKNMSSKKNKVLVNTQRLHGNTNKNINHQRPFHSAG</sequence>
<gene>
    <name evidence="1" type="ORF">L3Q82_021043</name>
</gene>
<evidence type="ECO:0000313" key="2">
    <source>
        <dbReference type="Proteomes" id="UP000831701"/>
    </source>
</evidence>
<comment type="caution">
    <text evidence="1">The sequence shown here is derived from an EMBL/GenBank/DDBJ whole genome shotgun (WGS) entry which is preliminary data.</text>
</comment>
<protein>
    <submittedName>
        <fullName evidence="1">Uncharacterized protein</fullName>
    </submittedName>
</protein>
<feature type="non-terminal residue" evidence="1">
    <location>
        <position position="1"/>
    </location>
</feature>
<name>A0ACB8X4F1_9TELE</name>
<dbReference type="EMBL" id="CM041533">
    <property type="protein sequence ID" value="KAI3374826.1"/>
    <property type="molecule type" value="Genomic_DNA"/>
</dbReference>
<dbReference type="Proteomes" id="UP000831701">
    <property type="component" value="Chromosome 3"/>
</dbReference>